<keyword evidence="1" id="KW-0596">Phosphopantetheine</keyword>
<keyword evidence="6" id="KW-1185">Reference proteome</keyword>
<proteinExistence type="predicted"/>
<feature type="region of interest" description="Disordered" evidence="3">
    <location>
        <begin position="41"/>
        <end position="72"/>
    </location>
</feature>
<feature type="domain" description="Beta-ketoacyl synthase-like N-terminal" evidence="4">
    <location>
        <begin position="13"/>
        <end position="95"/>
    </location>
</feature>
<organism evidence="5 6">
    <name type="scientific">Lentithecium fluviatile CBS 122367</name>
    <dbReference type="NCBI Taxonomy" id="1168545"/>
    <lineage>
        <taxon>Eukaryota</taxon>
        <taxon>Fungi</taxon>
        <taxon>Dikarya</taxon>
        <taxon>Ascomycota</taxon>
        <taxon>Pezizomycotina</taxon>
        <taxon>Dothideomycetes</taxon>
        <taxon>Pleosporomycetidae</taxon>
        <taxon>Pleosporales</taxon>
        <taxon>Massarineae</taxon>
        <taxon>Lentitheciaceae</taxon>
        <taxon>Lentithecium</taxon>
    </lineage>
</organism>
<dbReference type="PANTHER" id="PTHR43775:SF37">
    <property type="entry name" value="SI:DKEY-61P9.11"/>
    <property type="match status" value="1"/>
</dbReference>
<dbReference type="InterPro" id="IPR050091">
    <property type="entry name" value="PKS_NRPS_Biosynth_Enz"/>
</dbReference>
<dbReference type="AlphaFoldDB" id="A0A6G1ING0"/>
<dbReference type="Pfam" id="PF00109">
    <property type="entry name" value="ketoacyl-synt"/>
    <property type="match status" value="1"/>
</dbReference>
<dbReference type="Gene3D" id="3.40.47.10">
    <property type="match status" value="1"/>
</dbReference>
<dbReference type="PANTHER" id="PTHR43775">
    <property type="entry name" value="FATTY ACID SYNTHASE"/>
    <property type="match status" value="1"/>
</dbReference>
<dbReference type="Proteomes" id="UP000799291">
    <property type="component" value="Unassembled WGS sequence"/>
</dbReference>
<name>A0A6G1ING0_9PLEO</name>
<sequence length="96" mass="10623">MSVPSDQKGEVDEPIAVVGMGFCLSGRIASLAELWKLLSDSRSGRGPVSESHFKMKGFHHPDPEQPGPINNNSGYFIDRNLEDFDNGFFRINNIEA</sequence>
<dbReference type="SUPFAM" id="SSF53901">
    <property type="entry name" value="Thiolase-like"/>
    <property type="match status" value="1"/>
</dbReference>
<dbReference type="EMBL" id="MU005603">
    <property type="protein sequence ID" value="KAF2679523.1"/>
    <property type="molecule type" value="Genomic_DNA"/>
</dbReference>
<keyword evidence="2" id="KW-0597">Phosphoprotein</keyword>
<evidence type="ECO:0000313" key="5">
    <source>
        <dbReference type="EMBL" id="KAF2679523.1"/>
    </source>
</evidence>
<gene>
    <name evidence="5" type="ORF">K458DRAFT_393944</name>
</gene>
<dbReference type="GO" id="GO:0044550">
    <property type="term" value="P:secondary metabolite biosynthetic process"/>
    <property type="evidence" value="ECO:0007669"/>
    <property type="project" value="TreeGrafter"/>
</dbReference>
<evidence type="ECO:0000313" key="6">
    <source>
        <dbReference type="Proteomes" id="UP000799291"/>
    </source>
</evidence>
<dbReference type="InterPro" id="IPR014030">
    <property type="entry name" value="Ketoacyl_synth_N"/>
</dbReference>
<protein>
    <recommendedName>
        <fullName evidence="4">Beta-ketoacyl synthase-like N-terminal domain-containing protein</fullName>
    </recommendedName>
</protein>
<reference evidence="5" key="1">
    <citation type="journal article" date="2020" name="Stud. Mycol.">
        <title>101 Dothideomycetes genomes: a test case for predicting lifestyles and emergence of pathogens.</title>
        <authorList>
            <person name="Haridas S."/>
            <person name="Albert R."/>
            <person name="Binder M."/>
            <person name="Bloem J."/>
            <person name="Labutti K."/>
            <person name="Salamov A."/>
            <person name="Andreopoulos B."/>
            <person name="Baker S."/>
            <person name="Barry K."/>
            <person name="Bills G."/>
            <person name="Bluhm B."/>
            <person name="Cannon C."/>
            <person name="Castanera R."/>
            <person name="Culley D."/>
            <person name="Daum C."/>
            <person name="Ezra D."/>
            <person name="Gonzalez J."/>
            <person name="Henrissat B."/>
            <person name="Kuo A."/>
            <person name="Liang C."/>
            <person name="Lipzen A."/>
            <person name="Lutzoni F."/>
            <person name="Magnuson J."/>
            <person name="Mondo S."/>
            <person name="Nolan M."/>
            <person name="Ohm R."/>
            <person name="Pangilinan J."/>
            <person name="Park H.-J."/>
            <person name="Ramirez L."/>
            <person name="Alfaro M."/>
            <person name="Sun H."/>
            <person name="Tritt A."/>
            <person name="Yoshinaga Y."/>
            <person name="Zwiers L.-H."/>
            <person name="Turgeon B."/>
            <person name="Goodwin S."/>
            <person name="Spatafora J."/>
            <person name="Crous P."/>
            <person name="Grigoriev I."/>
        </authorList>
    </citation>
    <scope>NUCLEOTIDE SEQUENCE</scope>
    <source>
        <strain evidence="5">CBS 122367</strain>
    </source>
</reference>
<accession>A0A6G1ING0</accession>
<evidence type="ECO:0000256" key="1">
    <source>
        <dbReference type="ARBA" id="ARBA00022450"/>
    </source>
</evidence>
<evidence type="ECO:0000259" key="4">
    <source>
        <dbReference type="Pfam" id="PF00109"/>
    </source>
</evidence>
<dbReference type="GO" id="GO:0004312">
    <property type="term" value="F:fatty acid synthase activity"/>
    <property type="evidence" value="ECO:0007669"/>
    <property type="project" value="TreeGrafter"/>
</dbReference>
<dbReference type="InterPro" id="IPR016039">
    <property type="entry name" value="Thiolase-like"/>
</dbReference>
<evidence type="ECO:0000256" key="2">
    <source>
        <dbReference type="ARBA" id="ARBA00022553"/>
    </source>
</evidence>
<dbReference type="OrthoDB" id="329835at2759"/>
<dbReference type="GO" id="GO:0006633">
    <property type="term" value="P:fatty acid biosynthetic process"/>
    <property type="evidence" value="ECO:0007669"/>
    <property type="project" value="TreeGrafter"/>
</dbReference>
<evidence type="ECO:0000256" key="3">
    <source>
        <dbReference type="SAM" id="MobiDB-lite"/>
    </source>
</evidence>